<evidence type="ECO:0000313" key="2">
    <source>
        <dbReference type="Proteomes" id="UP000664032"/>
    </source>
</evidence>
<comment type="caution">
    <text evidence="1">The sequence shown here is derived from an EMBL/GenBank/DDBJ whole genome shotgun (WGS) entry which is preliminary data.</text>
</comment>
<dbReference type="Proteomes" id="UP000664032">
    <property type="component" value="Unassembled WGS sequence"/>
</dbReference>
<name>A0ACB8GFP2_PSICU</name>
<gene>
    <name evidence="1" type="ORF">JR316_0012981</name>
</gene>
<protein>
    <submittedName>
        <fullName evidence="1">Uncharacterized protein</fullName>
    </submittedName>
</protein>
<sequence>MDSKTTTLLLRSQAHGYVAGTSVVSYAKVSSERQVTHSAATLTCHLYEQIATFSDEVDLIWRRKAGWNIPKVLFVIQKTVPQKKCLIINVAQSYFGTFIILSKGTNFSIFYVYFDVLIQLFIHFPPADRGGKSELFFDAETYIAVIPFVSMHGIMIIYDVSANNVPDPIPGIHICITSPGYNYLYAETIPIIALELTLLCLTISRGFHFYQAQRRISWSFRGRRSLASILFRDSIMIPFVTLVILFACLVLLLRAPFGPIFQIVYLICVFWPGIAGPRLILNLRQAYYAPFKDECHRADLDTEDSDCL</sequence>
<reference evidence="1" key="1">
    <citation type="submission" date="2021-10" db="EMBL/GenBank/DDBJ databases">
        <title>Psilocybe cubensis genome.</title>
        <authorList>
            <person name="Mckernan K.J."/>
            <person name="Crawford S."/>
            <person name="Trippe A."/>
            <person name="Kane L.T."/>
            <person name="Mclaughlin S."/>
        </authorList>
    </citation>
    <scope>NUCLEOTIDE SEQUENCE</scope>
    <source>
        <strain evidence="1">MGC-MH-2018</strain>
    </source>
</reference>
<accession>A0ACB8GFP2</accession>
<keyword evidence="2" id="KW-1185">Reference proteome</keyword>
<dbReference type="EMBL" id="JAFIQS020000013">
    <property type="protein sequence ID" value="KAH9474520.1"/>
    <property type="molecule type" value="Genomic_DNA"/>
</dbReference>
<proteinExistence type="predicted"/>
<evidence type="ECO:0000313" key="1">
    <source>
        <dbReference type="EMBL" id="KAH9474520.1"/>
    </source>
</evidence>
<organism evidence="1 2">
    <name type="scientific">Psilocybe cubensis</name>
    <name type="common">Psychedelic mushroom</name>
    <name type="synonym">Stropharia cubensis</name>
    <dbReference type="NCBI Taxonomy" id="181762"/>
    <lineage>
        <taxon>Eukaryota</taxon>
        <taxon>Fungi</taxon>
        <taxon>Dikarya</taxon>
        <taxon>Basidiomycota</taxon>
        <taxon>Agaricomycotina</taxon>
        <taxon>Agaricomycetes</taxon>
        <taxon>Agaricomycetidae</taxon>
        <taxon>Agaricales</taxon>
        <taxon>Agaricineae</taxon>
        <taxon>Strophariaceae</taxon>
        <taxon>Psilocybe</taxon>
    </lineage>
</organism>